<gene>
    <name evidence="2" type="ORF">UE46_11080</name>
</gene>
<evidence type="ECO:0000313" key="2">
    <source>
        <dbReference type="EMBL" id="AQY51523.1"/>
    </source>
</evidence>
<dbReference type="InterPro" id="IPR013249">
    <property type="entry name" value="RNA_pol_sigma70_r4_t2"/>
</dbReference>
<dbReference type="InterPro" id="IPR036388">
    <property type="entry name" value="WH-like_DNA-bd_sf"/>
</dbReference>
<dbReference type="Pfam" id="PF08281">
    <property type="entry name" value="Sigma70_r4_2"/>
    <property type="match status" value="1"/>
</dbReference>
<dbReference type="InterPro" id="IPR013324">
    <property type="entry name" value="RNA_pol_sigma_r3/r4-like"/>
</dbReference>
<organism evidence="2 3">
    <name type="scientific">Listeria weihenstephanensis</name>
    <dbReference type="NCBI Taxonomy" id="1006155"/>
    <lineage>
        <taxon>Bacteria</taxon>
        <taxon>Bacillati</taxon>
        <taxon>Bacillota</taxon>
        <taxon>Bacilli</taxon>
        <taxon>Bacillales</taxon>
        <taxon>Listeriaceae</taxon>
        <taxon>Listeria</taxon>
    </lineage>
</organism>
<name>A0A1S7FVR9_9LIST</name>
<dbReference type="EMBL" id="CP011102">
    <property type="protein sequence ID" value="AQY51523.1"/>
    <property type="molecule type" value="Genomic_DNA"/>
</dbReference>
<feature type="domain" description="RNA polymerase sigma factor 70 region 4 type 2" evidence="1">
    <location>
        <begin position="82"/>
        <end position="129"/>
    </location>
</feature>
<dbReference type="NCBIfam" id="TIGR02937">
    <property type="entry name" value="sigma70-ECF"/>
    <property type="match status" value="1"/>
</dbReference>
<dbReference type="Proteomes" id="UP000223060">
    <property type="component" value="Chromosome"/>
</dbReference>
<dbReference type="KEGG" id="lwi:UE46_11080"/>
<dbReference type="SUPFAM" id="SSF88659">
    <property type="entry name" value="Sigma3 and sigma4 domains of RNA polymerase sigma factors"/>
    <property type="match status" value="1"/>
</dbReference>
<proteinExistence type="predicted"/>
<evidence type="ECO:0000259" key="1">
    <source>
        <dbReference type="Pfam" id="PF08281"/>
    </source>
</evidence>
<protein>
    <recommendedName>
        <fullName evidence="1">RNA polymerase sigma factor 70 region 4 type 2 domain-containing protein</fullName>
    </recommendedName>
</protein>
<dbReference type="GO" id="GO:0006352">
    <property type="term" value="P:DNA-templated transcription initiation"/>
    <property type="evidence" value="ECO:0007669"/>
    <property type="project" value="InterPro"/>
</dbReference>
<sequence length="147" mass="17630">MLKNCKQKKDEEWKKHKQHTFDTFCKRIIRNELVDFYRELKRQRTNEVSLTHIKEQQLFNEISDDYIFVLNDIEVVVRDSLLGEALEKLSDRERKIILLSYFLDLSDVEIASEFEMSTRKLNRLRHKTLVELKKIIKDGGSLGERET</sequence>
<dbReference type="RefSeq" id="WP_036060816.1">
    <property type="nucleotide sequence ID" value="NZ_CP011102.1"/>
</dbReference>
<keyword evidence="3" id="KW-1185">Reference proteome</keyword>
<dbReference type="GO" id="GO:0016987">
    <property type="term" value="F:sigma factor activity"/>
    <property type="evidence" value="ECO:0007669"/>
    <property type="project" value="InterPro"/>
</dbReference>
<dbReference type="GO" id="GO:0003677">
    <property type="term" value="F:DNA binding"/>
    <property type="evidence" value="ECO:0007669"/>
    <property type="project" value="InterPro"/>
</dbReference>
<dbReference type="Gene3D" id="1.10.10.10">
    <property type="entry name" value="Winged helix-like DNA-binding domain superfamily/Winged helix DNA-binding domain"/>
    <property type="match status" value="1"/>
</dbReference>
<dbReference type="AlphaFoldDB" id="A0A1S7FVR9"/>
<dbReference type="InterPro" id="IPR014284">
    <property type="entry name" value="RNA_pol_sigma-70_dom"/>
</dbReference>
<evidence type="ECO:0000313" key="3">
    <source>
        <dbReference type="Proteomes" id="UP000223060"/>
    </source>
</evidence>
<reference evidence="3" key="1">
    <citation type="submission" date="2015-03" db="EMBL/GenBank/DDBJ databases">
        <authorList>
            <person name="Ferrari E."/>
            <person name="Walter M.C."/>
            <person name="Huptas C."/>
            <person name="Scherer S."/>
            <person name="Mueller-Herbst S."/>
        </authorList>
    </citation>
    <scope>NUCLEOTIDE SEQUENCE [LARGE SCALE GENOMIC DNA]</scope>
    <source>
        <strain evidence="3">LWP01</strain>
    </source>
</reference>
<accession>A0A1S7FVR9</accession>